<reference evidence="2 3" key="1">
    <citation type="submission" date="2014-06" db="EMBL/GenBank/DDBJ databases">
        <authorList>
            <person name="Swart Estienne"/>
        </authorList>
    </citation>
    <scope>NUCLEOTIDE SEQUENCE [LARGE SCALE GENOMIC DNA]</scope>
    <source>
        <strain evidence="2 3">130c</strain>
    </source>
</reference>
<dbReference type="InParanoid" id="A0A078A2B9"/>
<evidence type="ECO:0000313" key="3">
    <source>
        <dbReference type="Proteomes" id="UP000039865"/>
    </source>
</evidence>
<dbReference type="EMBL" id="CCKQ01004494">
    <property type="protein sequence ID" value="CDW75658.1"/>
    <property type="molecule type" value="Genomic_DNA"/>
</dbReference>
<feature type="compositionally biased region" description="Basic and acidic residues" evidence="1">
    <location>
        <begin position="95"/>
        <end position="106"/>
    </location>
</feature>
<feature type="compositionally biased region" description="Polar residues" evidence="1">
    <location>
        <begin position="191"/>
        <end position="213"/>
    </location>
</feature>
<evidence type="ECO:0000313" key="2">
    <source>
        <dbReference type="EMBL" id="CDW75658.1"/>
    </source>
</evidence>
<sequence length="391" mass="45422">MYSNNDQYKKPQTAKSNNSRRTLLSRQLKQGEDQATNKNQSHYNLIKNLEEKDIRNLSKVIENSIVSQMRRGGGHVARNRHQSFKGQEDIPGQQEYDRNQDSKNKNHASEHYVNHIRYGITSIDTNIELKKFIVKQTEKKQNCKNRLQNDIRIFMDDLIKIKESKQPSSTSGLVKQKTQTKFQRKQDENQDVNNLPGFNSTKNQRLKSATNYSSRDRGLAMRRHQLNLLNKANTTNYEITNSQPIISRQGAITSYGSDIQSPHDLENAGYRYRNTKLSQSINDQISQGSIPNNVALNITTTANMFDNKGFRNIYKGKKTPVDKSMQLRNIIDQCDNFKKKNDNLVFKVSKQKQRFLRMKGMIQRNIDRNMGDRPNIADDMELMQILSNYHM</sequence>
<dbReference type="AlphaFoldDB" id="A0A078A2B9"/>
<organism evidence="2 3">
    <name type="scientific">Stylonychia lemnae</name>
    <name type="common">Ciliate</name>
    <dbReference type="NCBI Taxonomy" id="5949"/>
    <lineage>
        <taxon>Eukaryota</taxon>
        <taxon>Sar</taxon>
        <taxon>Alveolata</taxon>
        <taxon>Ciliophora</taxon>
        <taxon>Intramacronucleata</taxon>
        <taxon>Spirotrichea</taxon>
        <taxon>Stichotrichia</taxon>
        <taxon>Sporadotrichida</taxon>
        <taxon>Oxytrichidae</taxon>
        <taxon>Stylonychinae</taxon>
        <taxon>Stylonychia</taxon>
    </lineage>
</organism>
<protein>
    <submittedName>
        <fullName evidence="2">Uncharacterized protein</fullName>
    </submittedName>
</protein>
<proteinExistence type="predicted"/>
<feature type="region of interest" description="Disordered" evidence="1">
    <location>
        <begin position="165"/>
        <end position="215"/>
    </location>
</feature>
<dbReference type="Proteomes" id="UP000039865">
    <property type="component" value="Unassembled WGS sequence"/>
</dbReference>
<accession>A0A078A2B9</accession>
<feature type="region of interest" description="Disordered" evidence="1">
    <location>
        <begin position="1"/>
        <end position="22"/>
    </location>
</feature>
<keyword evidence="3" id="KW-1185">Reference proteome</keyword>
<feature type="region of interest" description="Disordered" evidence="1">
    <location>
        <begin position="69"/>
        <end position="106"/>
    </location>
</feature>
<name>A0A078A2B9_STYLE</name>
<evidence type="ECO:0000256" key="1">
    <source>
        <dbReference type="SAM" id="MobiDB-lite"/>
    </source>
</evidence>
<gene>
    <name evidence="2" type="primary">Contig5199.g5573</name>
    <name evidence="2" type="ORF">STYLEM_4651</name>
</gene>
<feature type="compositionally biased region" description="Polar residues" evidence="1">
    <location>
        <begin position="13"/>
        <end position="22"/>
    </location>
</feature>